<evidence type="ECO:0000256" key="18">
    <source>
        <dbReference type="SAM" id="Phobius"/>
    </source>
</evidence>
<comment type="function">
    <text evidence="13">Unusual broad substrate spectrum amino acid:sodium cotransporter that promotes absorption of the D isomers of essential amino acids. Neutral amino acids are the preferred substrates, especially methionine and phenylalanine.</text>
</comment>
<dbReference type="GO" id="GO:0005886">
    <property type="term" value="C:plasma membrane"/>
    <property type="evidence" value="ECO:0007669"/>
    <property type="project" value="TreeGrafter"/>
</dbReference>
<evidence type="ECO:0000256" key="3">
    <source>
        <dbReference type="ARBA" id="ARBA00022448"/>
    </source>
</evidence>
<dbReference type="InterPro" id="IPR000175">
    <property type="entry name" value="Na/ntran_symport"/>
</dbReference>
<comment type="subcellular location">
    <subcellularLocation>
        <location evidence="1">Membrane</location>
        <topology evidence="1">Multi-pass membrane protein</topology>
    </subcellularLocation>
</comment>
<keyword evidence="5 16" id="KW-0769">Symport</keyword>
<keyword evidence="4 16" id="KW-0812">Transmembrane</keyword>
<keyword evidence="19" id="KW-1185">Reference proteome</keyword>
<evidence type="ECO:0000256" key="14">
    <source>
        <dbReference type="PIRSR" id="PIRSR600175-1"/>
    </source>
</evidence>
<dbReference type="RefSeq" id="XP_017884390.1">
    <property type="nucleotide sequence ID" value="XM_018028901.2"/>
</dbReference>
<dbReference type="Proteomes" id="UP000694925">
    <property type="component" value="Unplaced"/>
</dbReference>
<evidence type="ECO:0000256" key="4">
    <source>
        <dbReference type="ARBA" id="ARBA00022692"/>
    </source>
</evidence>
<evidence type="ECO:0000256" key="9">
    <source>
        <dbReference type="ARBA" id="ARBA00023065"/>
    </source>
</evidence>
<keyword evidence="7 18" id="KW-1133">Transmembrane helix</keyword>
<feature type="region of interest" description="Disordered" evidence="17">
    <location>
        <begin position="25"/>
        <end position="52"/>
    </location>
</feature>
<evidence type="ECO:0000256" key="11">
    <source>
        <dbReference type="ARBA" id="ARBA00023180"/>
    </source>
</evidence>
<accession>A0AAJ7J5B8</accession>
<feature type="transmembrane region" description="Helical" evidence="18">
    <location>
        <begin position="399"/>
        <end position="427"/>
    </location>
</feature>
<feature type="transmembrane region" description="Helical" evidence="18">
    <location>
        <begin position="91"/>
        <end position="112"/>
    </location>
</feature>
<evidence type="ECO:0000256" key="1">
    <source>
        <dbReference type="ARBA" id="ARBA00004141"/>
    </source>
</evidence>
<evidence type="ECO:0000256" key="13">
    <source>
        <dbReference type="ARBA" id="ARBA00037785"/>
    </source>
</evidence>
<feature type="transmembrane region" description="Helical" evidence="18">
    <location>
        <begin position="439"/>
        <end position="456"/>
    </location>
</feature>
<sequence length="626" mass="69334">MDKIENGTYRQNGYTNESFQMDEACPEAKVHEKSQEKSDLQTETVDQSAPSRDEWGGGLQFLMACIATSVGLGNVWRFPFTAYENGGGAFLIPYVIVLVFVGKPFYLLEALLGQFTNKSCVKLWAVVPAMKGLGYGQAIAAACVVSYYCSLMGLTLFYLVASFQAVLPWSYCQSDWEGQCIPSKGLEGTNSTIPNVGNSTLRSSAELYFRKIVLNEYNSIEDGIGTPSWQLVICLFISWATIFAVLCGGVRSTGKAVYFLALFPYVVLIALLIRAVTLEGAADGILFFVTPHFEKLWQPTVWYSAITQCFFSLSVCFGPILTYSSYSNFRHKLSRDVMIVTTLDTITSLIAGFTSFGILGNLAHEMGTKDISTVVRGGTGLAFISYPEALSRFDVIPQLFSVLFFVMMYVLGTGSAVALCGAIFSILCDHFPNVKHWQLVAVVSVVGFLVSLVYITPGGQWFTTLVDYYGGTFVAIIVGVLEVTAVFWIYGLTNFLNDVEFMLGQRSSIYWRVCWALITPILMIIILVYTIATYESPTYDGVQFPTYALGIGWSLLAVGIAVIVGFIIQKCVEVRSSSLIETIKAAFRPDEEEWGPKDPNIRSKWKEFVAEKKFQRQGGFVQTIFR</sequence>
<feature type="transmembrane region" description="Helical" evidence="18">
    <location>
        <begin position="468"/>
        <end position="492"/>
    </location>
</feature>
<feature type="binding site" evidence="14">
    <location>
        <position position="70"/>
    </location>
    <ligand>
        <name>Na(+)</name>
        <dbReference type="ChEBI" id="CHEBI:29101"/>
        <label>1</label>
    </ligand>
</feature>
<dbReference type="AlphaFoldDB" id="A0AAJ7J5B8"/>
<keyword evidence="12" id="KW-0739">Sodium transport</keyword>
<dbReference type="SUPFAM" id="SSF161070">
    <property type="entry name" value="SNF-like"/>
    <property type="match status" value="1"/>
</dbReference>
<comment type="similarity">
    <text evidence="2 16">Belongs to the sodium:neurotransmitter symporter (SNF) (TC 2.A.22) family.</text>
</comment>
<feature type="binding site" evidence="14">
    <location>
        <position position="411"/>
    </location>
    <ligand>
        <name>Na(+)</name>
        <dbReference type="ChEBI" id="CHEBI:29101"/>
        <label>1</label>
    </ligand>
</feature>
<gene>
    <name evidence="20" type="primary">LOC108627592</name>
</gene>
<evidence type="ECO:0000313" key="19">
    <source>
        <dbReference type="Proteomes" id="UP000694925"/>
    </source>
</evidence>
<keyword evidence="14" id="KW-0479">Metal-binding</keyword>
<feature type="compositionally biased region" description="Polar residues" evidence="17">
    <location>
        <begin position="41"/>
        <end position="50"/>
    </location>
</feature>
<feature type="transmembrane region" description="Helical" evidence="18">
    <location>
        <begin position="337"/>
        <end position="359"/>
    </location>
</feature>
<evidence type="ECO:0000313" key="20">
    <source>
        <dbReference type="RefSeq" id="XP_017884390.1"/>
    </source>
</evidence>
<dbReference type="GO" id="GO:0089718">
    <property type="term" value="P:amino acid import across plasma membrane"/>
    <property type="evidence" value="ECO:0007669"/>
    <property type="project" value="TreeGrafter"/>
</dbReference>
<feature type="binding site" evidence="14">
    <location>
        <position position="415"/>
    </location>
    <ligand>
        <name>Na(+)</name>
        <dbReference type="ChEBI" id="CHEBI:29101"/>
        <label>1</label>
    </ligand>
</feature>
<keyword evidence="6" id="KW-0029">Amino-acid transport</keyword>
<evidence type="ECO:0000256" key="15">
    <source>
        <dbReference type="PIRSR" id="PIRSR600175-2"/>
    </source>
</evidence>
<evidence type="ECO:0000256" key="6">
    <source>
        <dbReference type="ARBA" id="ARBA00022970"/>
    </source>
</evidence>
<dbReference type="PROSITE" id="PS00754">
    <property type="entry name" value="NA_NEUROTRAN_SYMP_2"/>
    <property type="match status" value="1"/>
</dbReference>
<dbReference type="PRINTS" id="PR00176">
    <property type="entry name" value="NANEUSMPORT"/>
</dbReference>
<name>A0AAJ7J5B8_9HYME</name>
<evidence type="ECO:0000256" key="8">
    <source>
        <dbReference type="ARBA" id="ARBA00023053"/>
    </source>
</evidence>
<dbReference type="InterPro" id="IPR037272">
    <property type="entry name" value="SNS_sf"/>
</dbReference>
<dbReference type="GO" id="GO:0005283">
    <property type="term" value="F:amino acid:sodium symporter activity"/>
    <property type="evidence" value="ECO:0007669"/>
    <property type="project" value="TreeGrafter"/>
</dbReference>
<evidence type="ECO:0000256" key="2">
    <source>
        <dbReference type="ARBA" id="ARBA00006459"/>
    </source>
</evidence>
<evidence type="ECO:0000256" key="17">
    <source>
        <dbReference type="SAM" id="MobiDB-lite"/>
    </source>
</evidence>
<dbReference type="GO" id="GO:0015179">
    <property type="term" value="F:L-amino acid transmembrane transporter activity"/>
    <property type="evidence" value="ECO:0007669"/>
    <property type="project" value="TreeGrafter"/>
</dbReference>
<dbReference type="PROSITE" id="PS50267">
    <property type="entry name" value="NA_NEUROTRAN_SYMP_3"/>
    <property type="match status" value="1"/>
</dbReference>
<evidence type="ECO:0000256" key="10">
    <source>
        <dbReference type="ARBA" id="ARBA00023136"/>
    </source>
</evidence>
<dbReference type="GeneID" id="108627592"/>
<keyword evidence="8 14" id="KW-0915">Sodium</keyword>
<feature type="binding site" evidence="14">
    <location>
        <position position="312"/>
    </location>
    <ligand>
        <name>Na(+)</name>
        <dbReference type="ChEBI" id="CHEBI:29101"/>
        <label>1</label>
    </ligand>
</feature>
<evidence type="ECO:0000256" key="12">
    <source>
        <dbReference type="ARBA" id="ARBA00023201"/>
    </source>
</evidence>
<proteinExistence type="inferred from homology"/>
<feature type="transmembrane region" description="Helical" evidence="18">
    <location>
        <begin position="61"/>
        <end position="79"/>
    </location>
</feature>
<dbReference type="PROSITE" id="PS00610">
    <property type="entry name" value="NA_NEUROTRAN_SYMP_1"/>
    <property type="match status" value="1"/>
</dbReference>
<feature type="transmembrane region" description="Helical" evidence="18">
    <location>
        <begin position="229"/>
        <end position="250"/>
    </location>
</feature>
<feature type="binding site" evidence="14">
    <location>
        <position position="74"/>
    </location>
    <ligand>
        <name>Na(+)</name>
        <dbReference type="ChEBI" id="CHEBI:29101"/>
        <label>1</label>
    </ligand>
</feature>
<dbReference type="Pfam" id="PF00209">
    <property type="entry name" value="SNF"/>
    <property type="match status" value="1"/>
</dbReference>
<evidence type="ECO:0000256" key="7">
    <source>
        <dbReference type="ARBA" id="ARBA00022989"/>
    </source>
</evidence>
<feature type="transmembrane region" description="Helical" evidence="18">
    <location>
        <begin position="257"/>
        <end position="277"/>
    </location>
</feature>
<organism evidence="19 20">
    <name type="scientific">Ceratina calcarata</name>
    <dbReference type="NCBI Taxonomy" id="156304"/>
    <lineage>
        <taxon>Eukaryota</taxon>
        <taxon>Metazoa</taxon>
        <taxon>Ecdysozoa</taxon>
        <taxon>Arthropoda</taxon>
        <taxon>Hexapoda</taxon>
        <taxon>Insecta</taxon>
        <taxon>Pterygota</taxon>
        <taxon>Neoptera</taxon>
        <taxon>Endopterygota</taxon>
        <taxon>Hymenoptera</taxon>
        <taxon>Apocrita</taxon>
        <taxon>Aculeata</taxon>
        <taxon>Apoidea</taxon>
        <taxon>Anthophila</taxon>
        <taxon>Apidae</taxon>
        <taxon>Ceratina</taxon>
        <taxon>Zadontomerus</taxon>
    </lineage>
</organism>
<dbReference type="CDD" id="cd10324">
    <property type="entry name" value="SLC6sbd"/>
    <property type="match status" value="1"/>
</dbReference>
<keyword evidence="3 16" id="KW-0813">Transport</keyword>
<dbReference type="PANTHER" id="PTHR11616:SF321">
    <property type="entry name" value="SODIUM-DEPENDENT NUTRIENT AMINO ACID TRANSPORTER 1-RELATED"/>
    <property type="match status" value="1"/>
</dbReference>
<dbReference type="KEGG" id="ccal:108627592"/>
<keyword evidence="10 18" id="KW-0472">Membrane</keyword>
<evidence type="ECO:0000256" key="5">
    <source>
        <dbReference type="ARBA" id="ARBA00022847"/>
    </source>
</evidence>
<keyword evidence="15" id="KW-1015">Disulfide bond</keyword>
<reference evidence="20" key="1">
    <citation type="submission" date="2025-08" db="UniProtKB">
        <authorList>
            <consortium name="RefSeq"/>
        </authorList>
    </citation>
    <scope>IDENTIFICATION</scope>
    <source>
        <tissue evidence="20">Whole body</tissue>
    </source>
</reference>
<dbReference type="PANTHER" id="PTHR11616">
    <property type="entry name" value="SODIUM/CHLORIDE DEPENDENT TRANSPORTER"/>
    <property type="match status" value="1"/>
</dbReference>
<feature type="transmembrane region" description="Helical" evidence="18">
    <location>
        <begin position="301"/>
        <end position="325"/>
    </location>
</feature>
<dbReference type="GO" id="GO:0046872">
    <property type="term" value="F:metal ion binding"/>
    <property type="evidence" value="ECO:0007669"/>
    <property type="project" value="UniProtKB-KW"/>
</dbReference>
<keyword evidence="11" id="KW-0325">Glycoprotein</keyword>
<feature type="disulfide bond" evidence="15">
    <location>
        <begin position="172"/>
        <end position="180"/>
    </location>
</feature>
<protein>
    <recommendedName>
        <fullName evidence="16">Transporter</fullName>
    </recommendedName>
</protein>
<feature type="compositionally biased region" description="Basic and acidic residues" evidence="17">
    <location>
        <begin position="26"/>
        <end position="40"/>
    </location>
</feature>
<feature type="transmembrane region" description="Helical" evidence="18">
    <location>
        <begin position="513"/>
        <end position="532"/>
    </location>
</feature>
<evidence type="ECO:0000256" key="16">
    <source>
        <dbReference type="RuleBase" id="RU003732"/>
    </source>
</evidence>
<keyword evidence="9" id="KW-0406">Ion transport</keyword>
<feature type="transmembrane region" description="Helical" evidence="18">
    <location>
        <begin position="544"/>
        <end position="568"/>
    </location>
</feature>
<feature type="transmembrane region" description="Helical" evidence="18">
    <location>
        <begin position="133"/>
        <end position="161"/>
    </location>
</feature>